<feature type="compositionally biased region" description="Polar residues" evidence="1">
    <location>
        <begin position="69"/>
        <end position="79"/>
    </location>
</feature>
<evidence type="ECO:0000313" key="2">
    <source>
        <dbReference type="EMBL" id="GFR01731.1"/>
    </source>
</evidence>
<proteinExistence type="predicted"/>
<dbReference type="OrthoDB" id="8123891at2759"/>
<dbReference type="EMBL" id="BMAO01005489">
    <property type="protein sequence ID" value="GFR01731.1"/>
    <property type="molecule type" value="Genomic_DNA"/>
</dbReference>
<feature type="region of interest" description="Disordered" evidence="1">
    <location>
        <begin position="1"/>
        <end position="34"/>
    </location>
</feature>
<gene>
    <name evidence="2" type="ORF">TNCT_358061</name>
</gene>
<organism evidence="2 3">
    <name type="scientific">Trichonephila clavata</name>
    <name type="common">Joro spider</name>
    <name type="synonym">Nephila clavata</name>
    <dbReference type="NCBI Taxonomy" id="2740835"/>
    <lineage>
        <taxon>Eukaryota</taxon>
        <taxon>Metazoa</taxon>
        <taxon>Ecdysozoa</taxon>
        <taxon>Arthropoda</taxon>
        <taxon>Chelicerata</taxon>
        <taxon>Arachnida</taxon>
        <taxon>Araneae</taxon>
        <taxon>Araneomorphae</taxon>
        <taxon>Entelegynae</taxon>
        <taxon>Araneoidea</taxon>
        <taxon>Nephilidae</taxon>
        <taxon>Trichonephila</taxon>
    </lineage>
</organism>
<protein>
    <submittedName>
        <fullName evidence="2">Uncharacterized protein</fullName>
    </submittedName>
</protein>
<keyword evidence="3" id="KW-1185">Reference proteome</keyword>
<accession>A0A8X6JCN4</accession>
<reference evidence="2" key="1">
    <citation type="submission" date="2020-07" db="EMBL/GenBank/DDBJ databases">
        <title>Multicomponent nature underlies the extraordinary mechanical properties of spider dragline silk.</title>
        <authorList>
            <person name="Kono N."/>
            <person name="Nakamura H."/>
            <person name="Mori M."/>
            <person name="Yoshida Y."/>
            <person name="Ohtoshi R."/>
            <person name="Malay A.D."/>
            <person name="Moran D.A.P."/>
            <person name="Tomita M."/>
            <person name="Numata K."/>
            <person name="Arakawa K."/>
        </authorList>
    </citation>
    <scope>NUCLEOTIDE SEQUENCE</scope>
</reference>
<evidence type="ECO:0000313" key="3">
    <source>
        <dbReference type="Proteomes" id="UP000887116"/>
    </source>
</evidence>
<evidence type="ECO:0000256" key="1">
    <source>
        <dbReference type="SAM" id="MobiDB-lite"/>
    </source>
</evidence>
<feature type="region of interest" description="Disordered" evidence="1">
    <location>
        <begin position="69"/>
        <end position="98"/>
    </location>
</feature>
<dbReference type="AlphaFoldDB" id="A0A8X6JCN4"/>
<name>A0A8X6JCN4_TRICU</name>
<comment type="caution">
    <text evidence="2">The sequence shown here is derived from an EMBL/GenBank/DDBJ whole genome shotgun (WGS) entry which is preliminary data.</text>
</comment>
<feature type="region of interest" description="Disordered" evidence="1">
    <location>
        <begin position="213"/>
        <end position="234"/>
    </location>
</feature>
<sequence length="234" mass="25969">MENKPGPEEPATSNDKAKNSKSAPVPPNERPTEEFIADNAAEISELLKLRAAYAAGSRKIAIIRSTEMSTANSKTNNSAPLAPPTILSDTSEKEEDIEVDTEQTAAVVTPRIKIPLLYQTKSGLTNLMVFARSPHASKYVRHSRIAFEPYDGFRNRRPNQCCVAKDSSTVRKSVNKVPEMCRAHQAKDYTLQFEDPVKYANCGREHAANWSQCPRFPKNKKAPNNQNKGGNIKK</sequence>
<dbReference type="Proteomes" id="UP000887116">
    <property type="component" value="Unassembled WGS sequence"/>
</dbReference>
<feature type="compositionally biased region" description="Low complexity" evidence="1">
    <location>
        <begin position="222"/>
        <end position="234"/>
    </location>
</feature>